<dbReference type="AlphaFoldDB" id="A0A0F9U7V4"/>
<feature type="domain" description="Gfo/Idh/MocA-like oxidoreductase N-terminal" evidence="6">
    <location>
        <begin position="58"/>
        <end position="188"/>
    </location>
</feature>
<name>A0A0F9U7V4_9ZZZZ</name>
<dbReference type="Gene3D" id="3.30.360.10">
    <property type="entry name" value="Dihydrodipicolinate Reductase, domain 2"/>
    <property type="match status" value="1"/>
</dbReference>
<comment type="similarity">
    <text evidence="2">Belongs to the Gfo/Idh/MocA family. Glycosyl hydrolase 109 subfamily.</text>
</comment>
<dbReference type="InterPro" id="IPR049303">
    <property type="entry name" value="Glyco_hydro_109_C"/>
</dbReference>
<dbReference type="GO" id="GO:0000166">
    <property type="term" value="F:nucleotide binding"/>
    <property type="evidence" value="ECO:0007669"/>
    <property type="project" value="InterPro"/>
</dbReference>
<keyword evidence="5" id="KW-0326">Glycosidase</keyword>
<dbReference type="InterPro" id="IPR006311">
    <property type="entry name" value="TAT_signal"/>
</dbReference>
<sequence length="470" mass="52404">MNSNRRNFIKKTSIAGMGLATATAWSNSILGNNLNSIPASKPGATYMGGFSAPKLDTVRCAFIGVGDRGAGHVQQISAIEGTEVVAISDLYKDLAERSAKACRENGAGTRHKDITLYTDGENDWKKMLKKEKPDAVFVCTPWSLHAPMAIEAMKSGAHVFVEVPLALTLEEMWEIVDTSEKTQKHCMMMENVNYNREELLYLNMCRKGVIGELLHGEAAYIHELRFQMNDVERGTGSWRTYEYANRDGNLYPTHGLGPVAQYMNLARGEDNFKFINSFSSPGKGRNLYAANNFPPDHKWNKLDFKGGDINTSIIKTNLGRTIMVQWDETSPRPYTRHNLIQGTKGTLTGFPTRVALEGGVEGGPENHHEYAEGEQLQKIFEKYEHPLYLRLGELAKKMGGHGGMDFIMRYRIIECLRNGEPLDQNVYEGCYWSSVGALSEASVAQNGAPQEFPDFTRGNWKTTQPLGIIS</sequence>
<dbReference type="GO" id="GO:0016798">
    <property type="term" value="F:hydrolase activity, acting on glycosyl bonds"/>
    <property type="evidence" value="ECO:0007669"/>
    <property type="project" value="UniProtKB-KW"/>
</dbReference>
<feature type="domain" description="Glycosyl hydrolase 109 C-terminal" evidence="7">
    <location>
        <begin position="199"/>
        <end position="369"/>
    </location>
</feature>
<evidence type="ECO:0000256" key="2">
    <source>
        <dbReference type="ARBA" id="ARBA00009329"/>
    </source>
</evidence>
<organism evidence="8">
    <name type="scientific">marine sediment metagenome</name>
    <dbReference type="NCBI Taxonomy" id="412755"/>
    <lineage>
        <taxon>unclassified sequences</taxon>
        <taxon>metagenomes</taxon>
        <taxon>ecological metagenomes</taxon>
    </lineage>
</organism>
<dbReference type="InterPro" id="IPR036291">
    <property type="entry name" value="NAD(P)-bd_dom_sf"/>
</dbReference>
<dbReference type="InterPro" id="IPR050463">
    <property type="entry name" value="Gfo/Idh/MocA_oxidrdct_glycsds"/>
</dbReference>
<dbReference type="Gene3D" id="3.40.50.720">
    <property type="entry name" value="NAD(P)-binding Rossmann-like Domain"/>
    <property type="match status" value="1"/>
</dbReference>
<dbReference type="EMBL" id="LAZR01000185">
    <property type="protein sequence ID" value="KKN83417.1"/>
    <property type="molecule type" value="Genomic_DNA"/>
</dbReference>
<comment type="caution">
    <text evidence="8">The sequence shown here is derived from an EMBL/GenBank/DDBJ whole genome shotgun (WGS) entry which is preliminary data.</text>
</comment>
<gene>
    <name evidence="8" type="ORF">LCGC14_0299520</name>
</gene>
<protein>
    <submittedName>
        <fullName evidence="8">Uncharacterized protein</fullName>
    </submittedName>
</protein>
<comment type="cofactor">
    <cofactor evidence="1">
        <name>NAD(+)</name>
        <dbReference type="ChEBI" id="CHEBI:57540"/>
    </cofactor>
</comment>
<dbReference type="Pfam" id="PF01408">
    <property type="entry name" value="GFO_IDH_MocA"/>
    <property type="match status" value="1"/>
</dbReference>
<evidence type="ECO:0000256" key="4">
    <source>
        <dbReference type="ARBA" id="ARBA00023027"/>
    </source>
</evidence>
<evidence type="ECO:0000256" key="1">
    <source>
        <dbReference type="ARBA" id="ARBA00001911"/>
    </source>
</evidence>
<evidence type="ECO:0000259" key="6">
    <source>
        <dbReference type="Pfam" id="PF01408"/>
    </source>
</evidence>
<evidence type="ECO:0000313" key="8">
    <source>
        <dbReference type="EMBL" id="KKN83417.1"/>
    </source>
</evidence>
<proteinExistence type="inferred from homology"/>
<reference evidence="8" key="1">
    <citation type="journal article" date="2015" name="Nature">
        <title>Complex archaea that bridge the gap between prokaryotes and eukaryotes.</title>
        <authorList>
            <person name="Spang A."/>
            <person name="Saw J.H."/>
            <person name="Jorgensen S.L."/>
            <person name="Zaremba-Niedzwiedzka K."/>
            <person name="Martijn J."/>
            <person name="Lind A.E."/>
            <person name="van Eijk R."/>
            <person name="Schleper C."/>
            <person name="Guy L."/>
            <person name="Ettema T.J."/>
        </authorList>
    </citation>
    <scope>NUCLEOTIDE SEQUENCE</scope>
</reference>
<evidence type="ECO:0000259" key="7">
    <source>
        <dbReference type="Pfam" id="PF21252"/>
    </source>
</evidence>
<keyword evidence="4" id="KW-0520">NAD</keyword>
<dbReference type="SUPFAM" id="SSF51735">
    <property type="entry name" value="NAD(P)-binding Rossmann-fold domains"/>
    <property type="match status" value="1"/>
</dbReference>
<evidence type="ECO:0000256" key="3">
    <source>
        <dbReference type="ARBA" id="ARBA00022801"/>
    </source>
</evidence>
<dbReference type="PROSITE" id="PS51318">
    <property type="entry name" value="TAT"/>
    <property type="match status" value="1"/>
</dbReference>
<dbReference type="InterPro" id="IPR000683">
    <property type="entry name" value="Gfo/Idh/MocA-like_OxRdtase_N"/>
</dbReference>
<evidence type="ECO:0000256" key="5">
    <source>
        <dbReference type="ARBA" id="ARBA00023295"/>
    </source>
</evidence>
<dbReference type="PANTHER" id="PTHR43818">
    <property type="entry name" value="BCDNA.GH03377"/>
    <property type="match status" value="1"/>
</dbReference>
<dbReference type="PANTHER" id="PTHR43818:SF1">
    <property type="entry name" value="GLYCOSYL HYDROLASE FAMILY 109 PROTEIN"/>
    <property type="match status" value="1"/>
</dbReference>
<dbReference type="Pfam" id="PF21252">
    <property type="entry name" value="Glyco_hydro_109_C"/>
    <property type="match status" value="1"/>
</dbReference>
<keyword evidence="3" id="KW-0378">Hydrolase</keyword>
<accession>A0A0F9U7V4</accession>